<feature type="transmembrane region" description="Helical" evidence="1">
    <location>
        <begin position="56"/>
        <end position="74"/>
    </location>
</feature>
<dbReference type="InParanoid" id="A0A2H3E490"/>
<keyword evidence="1" id="KW-1133">Transmembrane helix</keyword>
<keyword evidence="3" id="KW-1185">Reference proteome</keyword>
<dbReference type="Proteomes" id="UP000217790">
    <property type="component" value="Unassembled WGS sequence"/>
</dbReference>
<reference evidence="3" key="1">
    <citation type="journal article" date="2017" name="Nat. Ecol. Evol.">
        <title>Genome expansion and lineage-specific genetic innovations in the forest pathogenic fungi Armillaria.</title>
        <authorList>
            <person name="Sipos G."/>
            <person name="Prasanna A.N."/>
            <person name="Walter M.C."/>
            <person name="O'Connor E."/>
            <person name="Balint B."/>
            <person name="Krizsan K."/>
            <person name="Kiss B."/>
            <person name="Hess J."/>
            <person name="Varga T."/>
            <person name="Slot J."/>
            <person name="Riley R."/>
            <person name="Boka B."/>
            <person name="Rigling D."/>
            <person name="Barry K."/>
            <person name="Lee J."/>
            <person name="Mihaltcheva S."/>
            <person name="LaButti K."/>
            <person name="Lipzen A."/>
            <person name="Waldron R."/>
            <person name="Moloney N.M."/>
            <person name="Sperisen C."/>
            <person name="Kredics L."/>
            <person name="Vagvoelgyi C."/>
            <person name="Patrignani A."/>
            <person name="Fitzpatrick D."/>
            <person name="Nagy I."/>
            <person name="Doyle S."/>
            <person name="Anderson J.B."/>
            <person name="Grigoriev I.V."/>
            <person name="Gueldener U."/>
            <person name="Muensterkoetter M."/>
            <person name="Nagy L.G."/>
        </authorList>
    </citation>
    <scope>NUCLEOTIDE SEQUENCE [LARGE SCALE GENOMIC DNA]</scope>
    <source>
        <strain evidence="3">Ar21-2</strain>
    </source>
</reference>
<feature type="transmembrane region" description="Helical" evidence="1">
    <location>
        <begin position="220"/>
        <end position="241"/>
    </location>
</feature>
<keyword evidence="1" id="KW-0812">Transmembrane</keyword>
<evidence type="ECO:0000313" key="3">
    <source>
        <dbReference type="Proteomes" id="UP000217790"/>
    </source>
</evidence>
<feature type="transmembrane region" description="Helical" evidence="1">
    <location>
        <begin position="109"/>
        <end position="131"/>
    </location>
</feature>
<evidence type="ECO:0000256" key="1">
    <source>
        <dbReference type="SAM" id="Phobius"/>
    </source>
</evidence>
<gene>
    <name evidence="2" type="ORF">ARMGADRAFT_1028349</name>
</gene>
<dbReference type="EMBL" id="KZ293651">
    <property type="protein sequence ID" value="PBK96147.1"/>
    <property type="molecule type" value="Genomic_DNA"/>
</dbReference>
<dbReference type="AlphaFoldDB" id="A0A2H3E490"/>
<keyword evidence="1" id="KW-0472">Membrane</keyword>
<accession>A0A2H3E490</accession>
<organism evidence="2 3">
    <name type="scientific">Armillaria gallica</name>
    <name type="common">Bulbous honey fungus</name>
    <name type="synonym">Armillaria bulbosa</name>
    <dbReference type="NCBI Taxonomy" id="47427"/>
    <lineage>
        <taxon>Eukaryota</taxon>
        <taxon>Fungi</taxon>
        <taxon>Dikarya</taxon>
        <taxon>Basidiomycota</taxon>
        <taxon>Agaricomycotina</taxon>
        <taxon>Agaricomycetes</taxon>
        <taxon>Agaricomycetidae</taxon>
        <taxon>Agaricales</taxon>
        <taxon>Marasmiineae</taxon>
        <taxon>Physalacriaceae</taxon>
        <taxon>Armillaria</taxon>
    </lineage>
</organism>
<proteinExistence type="predicted"/>
<sequence>METSLPTLCRDDKGVIFEQLDRDLNYVILEALFHGLYTGIVAITLWTVFSGPKKTCNTFLCTVIITLYILRTITFTMDWAFEHHALIEYGNNYCSVITALLDDSTWSRAVYLVSHIADGISFLLVNATIIWRCWVVCVYQWRIVFLPCIFLSFTILVMEIMETLSGFLNNYVKNGVLSAHFHHPSIYILLNLTGSVISTVLIVYRIVCFAHRRDRAAVDYIDLGLVHIIEIAPILLMLHVATTPNPSSGDKESDVSVNISDINFWPMGRITGSDNLSEQHFSESHSGAHMTETV</sequence>
<evidence type="ECO:0000313" key="2">
    <source>
        <dbReference type="EMBL" id="PBK96147.1"/>
    </source>
</evidence>
<name>A0A2H3E490_ARMGA</name>
<feature type="transmembrane region" description="Helical" evidence="1">
    <location>
        <begin position="186"/>
        <end position="208"/>
    </location>
</feature>
<protein>
    <submittedName>
        <fullName evidence="2">Uncharacterized protein</fullName>
    </submittedName>
</protein>
<feature type="transmembrane region" description="Helical" evidence="1">
    <location>
        <begin position="26"/>
        <end position="49"/>
    </location>
</feature>
<dbReference type="OrthoDB" id="3004753at2759"/>
<feature type="transmembrane region" description="Helical" evidence="1">
    <location>
        <begin position="143"/>
        <end position="161"/>
    </location>
</feature>